<protein>
    <recommendedName>
        <fullName evidence="3">Type I restriction enzyme R protein N-terminal domain-containing protein</fullName>
    </recommendedName>
</protein>
<proteinExistence type="predicted"/>
<evidence type="ECO:0000313" key="2">
    <source>
        <dbReference type="Proteomes" id="UP001442494"/>
    </source>
</evidence>
<evidence type="ECO:0000313" key="1">
    <source>
        <dbReference type="EMBL" id="MEP0868112.1"/>
    </source>
</evidence>
<name>A0ABV0JXD0_9CYAN</name>
<dbReference type="Proteomes" id="UP001442494">
    <property type="component" value="Unassembled WGS sequence"/>
</dbReference>
<organism evidence="1 2">
    <name type="scientific">Funiculus sociatus GB2-A5</name>
    <dbReference type="NCBI Taxonomy" id="2933946"/>
    <lineage>
        <taxon>Bacteria</taxon>
        <taxon>Bacillati</taxon>
        <taxon>Cyanobacteriota</taxon>
        <taxon>Cyanophyceae</taxon>
        <taxon>Coleofasciculales</taxon>
        <taxon>Coleofasciculaceae</taxon>
        <taxon>Funiculus</taxon>
    </lineage>
</organism>
<evidence type="ECO:0008006" key="3">
    <source>
        <dbReference type="Google" id="ProtNLM"/>
    </source>
</evidence>
<keyword evidence="2" id="KW-1185">Reference proteome</keyword>
<dbReference type="RefSeq" id="WP_190420674.1">
    <property type="nucleotide sequence ID" value="NZ_JAMPKK010000114.1"/>
</dbReference>
<reference evidence="1 2" key="1">
    <citation type="submission" date="2022-04" db="EMBL/GenBank/DDBJ databases">
        <title>Positive selection, recombination, and allopatry shape intraspecific diversity of widespread and dominant cyanobacteria.</title>
        <authorList>
            <person name="Wei J."/>
            <person name="Shu W."/>
            <person name="Hu C."/>
        </authorList>
    </citation>
    <scope>NUCLEOTIDE SEQUENCE [LARGE SCALE GENOMIC DNA]</scope>
    <source>
        <strain evidence="1 2">GB2-A5</strain>
    </source>
</reference>
<comment type="caution">
    <text evidence="1">The sequence shown here is derived from an EMBL/GenBank/DDBJ whole genome shotgun (WGS) entry which is preliminary data.</text>
</comment>
<sequence>MNEQTLSQALLNLPENAQESIVDQIFGSEFLKALGFEIMERVPQYNTGDGGPVDYALRRNTNEDIFLATQANPYLLLELKGRDVNLSEASAQYQSTVKQLKRYLLASNCKTVQWGIITNSIHIQLFRKHGKVIYPARVRAS</sequence>
<gene>
    <name evidence="1" type="ORF">NDI37_27120</name>
</gene>
<accession>A0ABV0JXD0</accession>
<dbReference type="EMBL" id="JAMPKK010000114">
    <property type="protein sequence ID" value="MEP0868112.1"/>
    <property type="molecule type" value="Genomic_DNA"/>
</dbReference>